<keyword evidence="5" id="KW-0067">ATP-binding</keyword>
<dbReference type="Pfam" id="PF23598">
    <property type="entry name" value="LRR_14"/>
    <property type="match status" value="1"/>
</dbReference>
<gene>
    <name evidence="11" type="ORF">MANES_07G107800v8</name>
</gene>
<dbReference type="Gene3D" id="1.10.8.430">
    <property type="entry name" value="Helical domain of apoptotic protease-activating factors"/>
    <property type="match status" value="1"/>
</dbReference>
<keyword evidence="12" id="KW-1185">Reference proteome</keyword>
<dbReference type="OrthoDB" id="1896560at2759"/>
<evidence type="ECO:0000256" key="2">
    <source>
        <dbReference type="ARBA" id="ARBA00022737"/>
    </source>
</evidence>
<protein>
    <recommendedName>
        <fullName evidence="13">Disease resistance RPP13-like protein 1</fullName>
    </recommendedName>
</protein>
<dbReference type="Pfam" id="PF25019">
    <property type="entry name" value="LRR_R13L1-DRL21"/>
    <property type="match status" value="1"/>
</dbReference>
<evidence type="ECO:0000259" key="6">
    <source>
        <dbReference type="Pfam" id="PF00931"/>
    </source>
</evidence>
<evidence type="ECO:0000259" key="9">
    <source>
        <dbReference type="Pfam" id="PF23598"/>
    </source>
</evidence>
<dbReference type="AlphaFoldDB" id="A0A2C9VLW5"/>
<dbReference type="PRINTS" id="PR00364">
    <property type="entry name" value="DISEASERSIST"/>
</dbReference>
<dbReference type="GO" id="GO:0005524">
    <property type="term" value="F:ATP binding"/>
    <property type="evidence" value="ECO:0007669"/>
    <property type="project" value="UniProtKB-KW"/>
</dbReference>
<dbReference type="InterPro" id="IPR042197">
    <property type="entry name" value="Apaf_helical"/>
</dbReference>
<dbReference type="SUPFAM" id="SSF52058">
    <property type="entry name" value="L domain-like"/>
    <property type="match status" value="2"/>
</dbReference>
<evidence type="ECO:0000256" key="3">
    <source>
        <dbReference type="ARBA" id="ARBA00022741"/>
    </source>
</evidence>
<keyword evidence="4" id="KW-0611">Plant defense</keyword>
<dbReference type="InterPro" id="IPR003591">
    <property type="entry name" value="Leu-rich_rpt_typical-subtyp"/>
</dbReference>
<dbReference type="GO" id="GO:0051707">
    <property type="term" value="P:response to other organism"/>
    <property type="evidence" value="ECO:0007669"/>
    <property type="project" value="UniProtKB-ARBA"/>
</dbReference>
<dbReference type="InterPro" id="IPR058922">
    <property type="entry name" value="WHD_DRP"/>
</dbReference>
<dbReference type="InterPro" id="IPR027417">
    <property type="entry name" value="P-loop_NTPase"/>
</dbReference>
<feature type="domain" description="R13L1/DRL21-like LRR repeat region" evidence="10">
    <location>
        <begin position="729"/>
        <end position="852"/>
    </location>
</feature>
<dbReference type="EMBL" id="CM004393">
    <property type="protein sequence ID" value="OAY45988.1"/>
    <property type="molecule type" value="Genomic_DNA"/>
</dbReference>
<dbReference type="InterPro" id="IPR002182">
    <property type="entry name" value="NB-ARC"/>
</dbReference>
<evidence type="ECO:0000256" key="4">
    <source>
        <dbReference type="ARBA" id="ARBA00022821"/>
    </source>
</evidence>
<reference evidence="12" key="1">
    <citation type="journal article" date="2016" name="Nat. Biotechnol.">
        <title>Sequencing wild and cultivated cassava and related species reveals extensive interspecific hybridization and genetic diversity.</title>
        <authorList>
            <person name="Bredeson J.V."/>
            <person name="Lyons J.B."/>
            <person name="Prochnik S.E."/>
            <person name="Wu G.A."/>
            <person name="Ha C.M."/>
            <person name="Edsinger-Gonzales E."/>
            <person name="Grimwood J."/>
            <person name="Schmutz J."/>
            <person name="Rabbi I.Y."/>
            <person name="Egesi C."/>
            <person name="Nauluvula P."/>
            <person name="Lebot V."/>
            <person name="Ndunguru J."/>
            <person name="Mkamilo G."/>
            <person name="Bart R.S."/>
            <person name="Setter T.L."/>
            <person name="Gleadow R.M."/>
            <person name="Kulakow P."/>
            <person name="Ferguson M.E."/>
            <person name="Rounsley S."/>
            <person name="Rokhsar D.S."/>
        </authorList>
    </citation>
    <scope>NUCLEOTIDE SEQUENCE [LARGE SCALE GENOMIC DNA]</scope>
    <source>
        <strain evidence="12">cv. AM560-2</strain>
    </source>
</reference>
<organism evidence="11 12">
    <name type="scientific">Manihot esculenta</name>
    <name type="common">Cassava</name>
    <name type="synonym">Jatropha manihot</name>
    <dbReference type="NCBI Taxonomy" id="3983"/>
    <lineage>
        <taxon>Eukaryota</taxon>
        <taxon>Viridiplantae</taxon>
        <taxon>Streptophyta</taxon>
        <taxon>Embryophyta</taxon>
        <taxon>Tracheophyta</taxon>
        <taxon>Spermatophyta</taxon>
        <taxon>Magnoliopsida</taxon>
        <taxon>eudicotyledons</taxon>
        <taxon>Gunneridae</taxon>
        <taxon>Pentapetalae</taxon>
        <taxon>rosids</taxon>
        <taxon>fabids</taxon>
        <taxon>Malpighiales</taxon>
        <taxon>Euphorbiaceae</taxon>
        <taxon>Crotonoideae</taxon>
        <taxon>Manihoteae</taxon>
        <taxon>Manihot</taxon>
    </lineage>
</organism>
<dbReference type="Pfam" id="PF00931">
    <property type="entry name" value="NB-ARC"/>
    <property type="match status" value="1"/>
</dbReference>
<dbReference type="Gene3D" id="1.20.5.4130">
    <property type="match status" value="1"/>
</dbReference>
<dbReference type="InterPro" id="IPR036388">
    <property type="entry name" value="WH-like_DNA-bd_sf"/>
</dbReference>
<dbReference type="Pfam" id="PF18052">
    <property type="entry name" value="Rx_N"/>
    <property type="match status" value="1"/>
</dbReference>
<evidence type="ECO:0000259" key="10">
    <source>
        <dbReference type="Pfam" id="PF25019"/>
    </source>
</evidence>
<evidence type="ECO:0000259" key="8">
    <source>
        <dbReference type="Pfam" id="PF23559"/>
    </source>
</evidence>
<dbReference type="PANTHER" id="PTHR36766:SF40">
    <property type="entry name" value="DISEASE RESISTANCE PROTEIN RGA3"/>
    <property type="match status" value="1"/>
</dbReference>
<dbReference type="InterPro" id="IPR055414">
    <property type="entry name" value="LRR_R13L4/SHOC2-like"/>
</dbReference>
<dbReference type="Proteomes" id="UP000091857">
    <property type="component" value="Chromosome 7"/>
</dbReference>
<sequence>MALSVVGGSFLSSFLNVLFDRMATREFVDLIKGRRVTDAQLNKLKAKMLAINGVLEDAEEKQITNSAVRDWLDQLKDALYEADDLLDEIAYKAFRLKMEAGSRTFGDQMRNFLASRNPFKKGMEEKLDEILDRLENLVKEKVALCLREGSGEKPSSTKVPSTSLVDESGVYGRDDDKEAMINLLLSDDANGNDLGVIPIVGMGGVGKTTLAQLVYNDIRVQEWFDVKAWVCVSEEFDVFKITRDVLMEVTSLSCDNKTSNQLQLELKERLKGKRFLLVLDDVWNDKYTDWEILQRPFKHGAQGSKIVITTRIDGVASIMQTVPPLHLKGLTDNDCWSLFAKIVFDDGNSSTYTDLEVIGRGIVSKCKGLPLAAKALGGLLRSKRDVEEWEKISKSCLWNSSNDDILPALRLSYHYLPSHLKRCFAYCAIFPKDHEFEKEELVHLWMAEGFLVHYATDKEMEEVGDEYFNDLVSRSFFQRSSGHHSYFIMHDLINDLAKYVSGEFCVRLDGDDSCKITKRTRHLSYVGTEYDSGMLFDGIYEAQFLRTFILMEWSCIDNEVMHDLLLKFKHLRVLSLSQYRSVTALPESIGYLKHLRYLNLSTASIKRLPEIVSTLYNLQTLILHECIYLAVLPDSIGNLKYLRFLDLSGTLIRRLPESLSGLNNLQTLILCRCKGLVELPTNMAGLINLRRLDIRGTKLQEMPPLMSELKNLHILTNFIVRRQGGGSNIKELGRLQRLREKLCIWNLENIGDAEDALEANLKGKKHLKELELRWNSDTDNSALERGVLEQLQPHANVEFLAIVGYGGGGFPDWVGDSSFSNIVSLKLSGCKYCVSLPPVGQLASLKDLSITEFGGIEVVAPEFYGNCTSMENPFRSLKLLKFERMPKWHKWIPYMHEDERRAFPVLQELYIRECPALTTALPSHLPSLTTLEIEGCLQLVASLPRAPAIIKMKLKDDFRDLLIKKLPSELHSLILDRFYSSDSILDLIGSFFSTLEEIEIRNYDSLKCFPLDLFPRLKSLRITRCPSLESLSMYKTPHENFTSLSSLEIRECPNLASFLKGRLPAPNLARILLLGFSNVESFPEKMLLPSSLISLKIWDFHNLKFLNYNGLQHLTYLRDLEICNCPKLQSLPEEGLPSSLSSLSIFLCPLLEQRCQKEQGEDWAKISHIPHVKVNFHKIN</sequence>
<evidence type="ECO:0000256" key="1">
    <source>
        <dbReference type="ARBA" id="ARBA00022614"/>
    </source>
</evidence>
<evidence type="ECO:0000256" key="5">
    <source>
        <dbReference type="ARBA" id="ARBA00022840"/>
    </source>
</evidence>
<feature type="domain" description="NB-ARC" evidence="6">
    <location>
        <begin position="175"/>
        <end position="345"/>
    </location>
</feature>
<dbReference type="Gramene" id="Manes.07G107800.1.v8.1">
    <property type="protein sequence ID" value="Manes.07G107800.1.v8.1.CDS.1"/>
    <property type="gene ID" value="Manes.07G107800.v8.1"/>
</dbReference>
<evidence type="ECO:0000313" key="12">
    <source>
        <dbReference type="Proteomes" id="UP000091857"/>
    </source>
</evidence>
<dbReference type="SMART" id="SM00369">
    <property type="entry name" value="LRR_TYP"/>
    <property type="match status" value="3"/>
</dbReference>
<evidence type="ECO:0008006" key="13">
    <source>
        <dbReference type="Google" id="ProtNLM"/>
    </source>
</evidence>
<proteinExistence type="predicted"/>
<dbReference type="GO" id="GO:0043531">
    <property type="term" value="F:ADP binding"/>
    <property type="evidence" value="ECO:0007669"/>
    <property type="project" value="InterPro"/>
</dbReference>
<dbReference type="SUPFAM" id="SSF52540">
    <property type="entry name" value="P-loop containing nucleoside triphosphate hydrolases"/>
    <property type="match status" value="1"/>
</dbReference>
<dbReference type="InterPro" id="IPR032675">
    <property type="entry name" value="LRR_dom_sf"/>
</dbReference>
<dbReference type="FunFam" id="3.40.50.300:FF:001091">
    <property type="entry name" value="Probable disease resistance protein At1g61300"/>
    <property type="match status" value="1"/>
</dbReference>
<accession>A0A2C9VLW5</accession>
<dbReference type="InterPro" id="IPR056789">
    <property type="entry name" value="LRR_R13L1-DRL21"/>
</dbReference>
<feature type="domain" description="Disease resistance protein winged helix" evidence="8">
    <location>
        <begin position="429"/>
        <end position="497"/>
    </location>
</feature>
<feature type="domain" description="Disease resistance R13L4/SHOC-2-like LRR" evidence="9">
    <location>
        <begin position="560"/>
        <end position="642"/>
    </location>
</feature>
<dbReference type="Pfam" id="PF23559">
    <property type="entry name" value="WHD_DRP"/>
    <property type="match status" value="1"/>
</dbReference>
<dbReference type="OMA" id="FNECGEV"/>
<dbReference type="PANTHER" id="PTHR36766">
    <property type="entry name" value="PLANT BROAD-SPECTRUM MILDEW RESISTANCE PROTEIN RPW8"/>
    <property type="match status" value="1"/>
</dbReference>
<comment type="caution">
    <text evidence="11">The sequence shown here is derived from an EMBL/GenBank/DDBJ whole genome shotgun (WGS) entry which is preliminary data.</text>
</comment>
<dbReference type="FunFam" id="1.10.10.10:FF:000322">
    <property type="entry name" value="Probable disease resistance protein At1g63360"/>
    <property type="match status" value="1"/>
</dbReference>
<dbReference type="Gene3D" id="3.40.50.300">
    <property type="entry name" value="P-loop containing nucleotide triphosphate hydrolases"/>
    <property type="match status" value="1"/>
</dbReference>
<dbReference type="GO" id="GO:0006952">
    <property type="term" value="P:defense response"/>
    <property type="evidence" value="ECO:0007669"/>
    <property type="project" value="UniProtKB-KW"/>
</dbReference>
<dbReference type="InterPro" id="IPR041118">
    <property type="entry name" value="Rx_N"/>
</dbReference>
<keyword evidence="3" id="KW-0547">Nucleotide-binding</keyword>
<dbReference type="Gene3D" id="1.10.10.10">
    <property type="entry name" value="Winged helix-like DNA-binding domain superfamily/Winged helix DNA-binding domain"/>
    <property type="match status" value="1"/>
</dbReference>
<keyword evidence="1" id="KW-0433">Leucine-rich repeat</keyword>
<keyword evidence="2" id="KW-0677">Repeat</keyword>
<feature type="domain" description="Disease resistance N-terminal" evidence="7">
    <location>
        <begin position="10"/>
        <end position="102"/>
    </location>
</feature>
<dbReference type="Gene3D" id="3.80.10.10">
    <property type="entry name" value="Ribonuclease Inhibitor"/>
    <property type="match status" value="3"/>
</dbReference>
<evidence type="ECO:0000259" key="7">
    <source>
        <dbReference type="Pfam" id="PF18052"/>
    </source>
</evidence>
<name>A0A2C9VLW5_MANES</name>
<evidence type="ECO:0000313" key="11">
    <source>
        <dbReference type="EMBL" id="OAY45988.1"/>
    </source>
</evidence>